<dbReference type="InterPro" id="IPR002060">
    <property type="entry name" value="Squ/phyt_synthse"/>
</dbReference>
<dbReference type="InterPro" id="IPR008949">
    <property type="entry name" value="Isoprenoid_synthase_dom_sf"/>
</dbReference>
<organism evidence="2">
    <name type="scientific">hydrothermal vent metagenome</name>
    <dbReference type="NCBI Taxonomy" id="652676"/>
    <lineage>
        <taxon>unclassified sequences</taxon>
        <taxon>metagenomes</taxon>
        <taxon>ecological metagenomes</taxon>
    </lineage>
</organism>
<protein>
    <submittedName>
        <fullName evidence="2">Phytoene synthase</fullName>
        <ecNumber evidence="2">2.5.1.32</ecNumber>
    </submittedName>
</protein>
<dbReference type="InterPro" id="IPR017828">
    <property type="entry name" value="SQ_synth_HpnD-like"/>
</dbReference>
<gene>
    <name evidence="2" type="ORF">MNBD_GAMMA25-859</name>
</gene>
<dbReference type="InterPro" id="IPR019845">
    <property type="entry name" value="Squalene/phytoene_synthase_CS"/>
</dbReference>
<dbReference type="SFLD" id="SFLDG01018">
    <property type="entry name" value="Squalene/Phytoene_Synthase_Lik"/>
    <property type="match status" value="1"/>
</dbReference>
<dbReference type="GO" id="GO:0046905">
    <property type="term" value="F:15-cis-phytoene synthase activity"/>
    <property type="evidence" value="ECO:0007669"/>
    <property type="project" value="UniProtKB-EC"/>
</dbReference>
<dbReference type="GO" id="GO:0004311">
    <property type="term" value="F:geranylgeranyl diphosphate synthase activity"/>
    <property type="evidence" value="ECO:0007669"/>
    <property type="project" value="InterPro"/>
</dbReference>
<dbReference type="SFLD" id="SFLDS00005">
    <property type="entry name" value="Isoprenoid_Synthase_Type_I"/>
    <property type="match status" value="1"/>
</dbReference>
<dbReference type="EC" id="2.5.1.32" evidence="2"/>
<dbReference type="PROSITE" id="PS01045">
    <property type="entry name" value="SQUALEN_PHYTOEN_SYN_2"/>
    <property type="match status" value="1"/>
</dbReference>
<dbReference type="InterPro" id="IPR044843">
    <property type="entry name" value="Trans_IPPS_bact-type"/>
</dbReference>
<name>A0A3B1B3A6_9ZZZZ</name>
<dbReference type="GO" id="GO:0016117">
    <property type="term" value="P:carotenoid biosynthetic process"/>
    <property type="evidence" value="ECO:0007669"/>
    <property type="project" value="InterPro"/>
</dbReference>
<dbReference type="CDD" id="cd00683">
    <property type="entry name" value="Trans_IPPS_HH"/>
    <property type="match status" value="1"/>
</dbReference>
<evidence type="ECO:0000256" key="1">
    <source>
        <dbReference type="ARBA" id="ARBA00022679"/>
    </source>
</evidence>
<accession>A0A3B1B3A6</accession>
<evidence type="ECO:0000313" key="2">
    <source>
        <dbReference type="EMBL" id="VAX08601.1"/>
    </source>
</evidence>
<dbReference type="InterPro" id="IPR033904">
    <property type="entry name" value="Trans_IPPS_HH"/>
</dbReference>
<dbReference type="SUPFAM" id="SSF48576">
    <property type="entry name" value="Terpenoid synthases"/>
    <property type="match status" value="1"/>
</dbReference>
<proteinExistence type="predicted"/>
<reference evidence="2" key="1">
    <citation type="submission" date="2018-06" db="EMBL/GenBank/DDBJ databases">
        <authorList>
            <person name="Zhirakovskaya E."/>
        </authorList>
    </citation>
    <scope>NUCLEOTIDE SEQUENCE</scope>
</reference>
<dbReference type="AlphaFoldDB" id="A0A3B1B3A6"/>
<dbReference type="PANTHER" id="PTHR31480">
    <property type="entry name" value="BIFUNCTIONAL LYCOPENE CYCLASE/PHYTOENE SYNTHASE"/>
    <property type="match status" value="1"/>
</dbReference>
<dbReference type="Pfam" id="PF00494">
    <property type="entry name" value="SQS_PSY"/>
    <property type="match status" value="1"/>
</dbReference>
<dbReference type="SFLD" id="SFLDG01212">
    <property type="entry name" value="Phytoene_synthase_like"/>
    <property type="match status" value="1"/>
</dbReference>
<sequence length="289" mass="34198">MTPEQYCQDKVANSGSSFYYSFMALAENQRKAIIALYAFCREVDDVVDNPGETHIKTIKLQWWREEIARLFQQQAQHPVTRALTPILKEFDLAEEYFLEIIDGMEMDLNNLRYDSFKSLSLYCYRVASVVGLMAVEIFGYQDRHTLKYARDLGMAFQLTNILRDVHEDAQRGRIYLPAEDLEEFSVTEVDILNAKDSENFQRLMQFEYERTQKYYQQAFDHLPAQDRYRQRCGLIMAAIYHSVLNKLAKNKFPVFNGRIRLSTPHKLGLALRSGYQEWLREWRRRNTHD</sequence>
<dbReference type="EMBL" id="UOFY01000028">
    <property type="protein sequence ID" value="VAX08601.1"/>
    <property type="molecule type" value="Genomic_DNA"/>
</dbReference>
<dbReference type="Gene3D" id="1.10.600.10">
    <property type="entry name" value="Farnesyl Diphosphate Synthase"/>
    <property type="match status" value="1"/>
</dbReference>
<keyword evidence="1 2" id="KW-0808">Transferase</keyword>
<dbReference type="NCBIfam" id="TIGR03465">
    <property type="entry name" value="HpnD"/>
    <property type="match status" value="1"/>
</dbReference>
<dbReference type="GO" id="GO:0051996">
    <property type="term" value="F:squalene synthase [NAD(P)H] activity"/>
    <property type="evidence" value="ECO:0007669"/>
    <property type="project" value="InterPro"/>
</dbReference>